<reference evidence="1 2" key="1">
    <citation type="journal article" date="2014" name="Arch. Microbiol.">
        <title>Bacillus mesophilum sp. nov., strain IITR-54T, a novel 4-chlorobiphenyl dechlorinating bacterium.</title>
        <authorList>
            <person name="Manickam N."/>
            <person name="Singh N.K."/>
            <person name="Bajaj A."/>
            <person name="Kumar R.M."/>
            <person name="Kaur G."/>
            <person name="Kaur N."/>
            <person name="Bala M."/>
            <person name="Kumar A."/>
            <person name="Mayilraj S."/>
        </authorList>
    </citation>
    <scope>NUCLEOTIDE SEQUENCE [LARGE SCALE GENOMIC DNA]</scope>
    <source>
        <strain evidence="1 2">IITR-54</strain>
    </source>
</reference>
<comment type="caution">
    <text evidence="1">The sequence shown here is derived from an EMBL/GenBank/DDBJ whole genome shotgun (WGS) entry which is preliminary data.</text>
</comment>
<dbReference type="OrthoDB" id="2883555at2"/>
<organism evidence="1 2">
    <name type="scientific">Bacillus mesophilum</name>
    <dbReference type="NCBI Taxonomy" id="1071718"/>
    <lineage>
        <taxon>Bacteria</taxon>
        <taxon>Bacillati</taxon>
        <taxon>Bacillota</taxon>
        <taxon>Bacilli</taxon>
        <taxon>Bacillales</taxon>
        <taxon>Bacillaceae</taxon>
        <taxon>Bacillus</taxon>
    </lineage>
</organism>
<name>A0A7V7RI22_9BACI</name>
<sequence length="94" mass="10471">MLNIALSFVINFNSYKNKSGEIVYQDDEITVRNFGDDPEVIKIISDFIGNTYTSSSVNDNTISPFSTVGPGGRSELSATTNNRPVYWMIKPKTK</sequence>
<evidence type="ECO:0000313" key="2">
    <source>
        <dbReference type="Proteomes" id="UP000441354"/>
    </source>
</evidence>
<dbReference type="AlphaFoldDB" id="A0A7V7RI22"/>
<evidence type="ECO:0000313" key="1">
    <source>
        <dbReference type="EMBL" id="KAB2329482.1"/>
    </source>
</evidence>
<dbReference type="RefSeq" id="WP_151576055.1">
    <property type="nucleotide sequence ID" value="NZ_WBOT01000012.1"/>
</dbReference>
<dbReference type="EMBL" id="WBOT01000012">
    <property type="protein sequence ID" value="KAB2329482.1"/>
    <property type="molecule type" value="Genomic_DNA"/>
</dbReference>
<protein>
    <submittedName>
        <fullName evidence="1">Uncharacterized protein</fullName>
    </submittedName>
</protein>
<accession>A0A7V7RI22</accession>
<dbReference type="Proteomes" id="UP000441354">
    <property type="component" value="Unassembled WGS sequence"/>
</dbReference>
<gene>
    <name evidence="1" type="ORF">F7732_21390</name>
</gene>
<keyword evidence="2" id="KW-1185">Reference proteome</keyword>
<proteinExistence type="predicted"/>